<keyword evidence="2" id="KW-1185">Reference proteome</keyword>
<sequence>QAEQGKENSTKGRHAQSIFKEACEFLGEGHAEVKHDGEQRLRAESGTRLRCTTSACHGWRFESNRPRLRLVSQQSDAIKTSLSSRSSNQHQTNVRNRRRQQQADGAPREQPWRQAAARIRQRYRRRGKEQPRTSQPRPALDNERSEQKVVPSRDFVEFAMHLLQTARFKFKLIAFFGVMGVRLDVAFIGI</sequence>
<accession>A0A1I8FNZ1</accession>
<dbReference type="AlphaFoldDB" id="A0A1I8FNZ1"/>
<reference evidence="3" key="1">
    <citation type="submission" date="2016-11" db="UniProtKB">
        <authorList>
            <consortium name="WormBaseParasite"/>
        </authorList>
    </citation>
    <scope>IDENTIFICATION</scope>
</reference>
<proteinExistence type="predicted"/>
<evidence type="ECO:0000313" key="2">
    <source>
        <dbReference type="Proteomes" id="UP000095280"/>
    </source>
</evidence>
<dbReference type="WBParaSite" id="maker-unitig_42755-snap-gene-0.2-mRNA-1">
    <property type="protein sequence ID" value="maker-unitig_42755-snap-gene-0.2-mRNA-1"/>
    <property type="gene ID" value="maker-unitig_42755-snap-gene-0.2"/>
</dbReference>
<feature type="compositionally biased region" description="Polar residues" evidence="1">
    <location>
        <begin position="73"/>
        <end position="87"/>
    </location>
</feature>
<protein>
    <submittedName>
        <fullName evidence="3">Transmembrane protein</fullName>
    </submittedName>
</protein>
<evidence type="ECO:0000313" key="3">
    <source>
        <dbReference type="WBParaSite" id="maker-unitig_42755-snap-gene-0.2-mRNA-1"/>
    </source>
</evidence>
<organism evidence="2 3">
    <name type="scientific">Macrostomum lignano</name>
    <dbReference type="NCBI Taxonomy" id="282301"/>
    <lineage>
        <taxon>Eukaryota</taxon>
        <taxon>Metazoa</taxon>
        <taxon>Spiralia</taxon>
        <taxon>Lophotrochozoa</taxon>
        <taxon>Platyhelminthes</taxon>
        <taxon>Rhabditophora</taxon>
        <taxon>Macrostomorpha</taxon>
        <taxon>Macrostomida</taxon>
        <taxon>Macrostomidae</taxon>
        <taxon>Macrostomum</taxon>
    </lineage>
</organism>
<evidence type="ECO:0000256" key="1">
    <source>
        <dbReference type="SAM" id="MobiDB-lite"/>
    </source>
</evidence>
<feature type="region of interest" description="Disordered" evidence="1">
    <location>
        <begin position="73"/>
        <end position="146"/>
    </location>
</feature>
<dbReference type="Proteomes" id="UP000095280">
    <property type="component" value="Unplaced"/>
</dbReference>
<name>A0A1I8FNZ1_9PLAT</name>